<comment type="caution">
    <text evidence="1">The sequence shown here is derived from an EMBL/GenBank/DDBJ whole genome shotgun (WGS) entry which is preliminary data.</text>
</comment>
<organism evidence="1">
    <name type="scientific">bioreactor metagenome</name>
    <dbReference type="NCBI Taxonomy" id="1076179"/>
    <lineage>
        <taxon>unclassified sequences</taxon>
        <taxon>metagenomes</taxon>
        <taxon>ecological metagenomes</taxon>
    </lineage>
</organism>
<accession>A0A645AJF1</accession>
<gene>
    <name evidence="1" type="ORF">SDC9_100026</name>
</gene>
<proteinExistence type="predicted"/>
<dbReference type="EMBL" id="VSSQ01014253">
    <property type="protein sequence ID" value="MPM53260.1"/>
    <property type="molecule type" value="Genomic_DNA"/>
</dbReference>
<reference evidence="1" key="1">
    <citation type="submission" date="2019-08" db="EMBL/GenBank/DDBJ databases">
        <authorList>
            <person name="Kucharzyk K."/>
            <person name="Murdoch R.W."/>
            <person name="Higgins S."/>
            <person name="Loffler F."/>
        </authorList>
    </citation>
    <scope>NUCLEOTIDE SEQUENCE</scope>
</reference>
<dbReference type="AlphaFoldDB" id="A0A645AJF1"/>
<sequence length="37" mass="4204">MGKVSEKSSYKNIRAAVKSTQFFTTKQAVKKAKQKQK</sequence>
<evidence type="ECO:0000313" key="1">
    <source>
        <dbReference type="EMBL" id="MPM53260.1"/>
    </source>
</evidence>
<protein>
    <submittedName>
        <fullName evidence="1">Uncharacterized protein</fullName>
    </submittedName>
</protein>
<name>A0A645AJF1_9ZZZZ</name>